<proteinExistence type="predicted"/>
<dbReference type="RefSeq" id="WP_256945980.1">
    <property type="nucleotide sequence ID" value="NZ_JANHNZ010000017.1"/>
</dbReference>
<gene>
    <name evidence="1" type="ORF">NPA36_10015</name>
</gene>
<evidence type="ECO:0000313" key="1">
    <source>
        <dbReference type="EMBL" id="MCQ9210869.1"/>
    </source>
</evidence>
<organism evidence="1 2">
    <name type="scientific">Granulicatella seriolae</name>
    <dbReference type="NCBI Taxonomy" id="2967226"/>
    <lineage>
        <taxon>Bacteria</taxon>
        <taxon>Bacillati</taxon>
        <taxon>Bacillota</taxon>
        <taxon>Bacilli</taxon>
        <taxon>Lactobacillales</taxon>
        <taxon>Carnobacteriaceae</taxon>
        <taxon>Granulicatella</taxon>
    </lineage>
</organism>
<protein>
    <recommendedName>
        <fullName evidence="3">Antitoxin</fullName>
    </recommendedName>
</protein>
<dbReference type="EMBL" id="JANHNZ010000017">
    <property type="protein sequence ID" value="MCQ9210869.1"/>
    <property type="molecule type" value="Genomic_DNA"/>
</dbReference>
<reference evidence="1" key="2">
    <citation type="journal article" date="2023" name="Curr. Microbiol.">
        <title>Granulicatella seriolae sp. nov., a Novel Facultative Anaerobe Isolated from Yellowtail Marine Fish.</title>
        <authorList>
            <person name="Lee M."/>
            <person name="Choi Y.J."/>
            <person name="Farooq A."/>
            <person name="Jeong J.B."/>
            <person name="Jung M.Y."/>
        </authorList>
    </citation>
    <scope>NUCLEOTIDE SEQUENCE</scope>
    <source>
        <strain evidence="1">S8</strain>
    </source>
</reference>
<reference evidence="1" key="3">
    <citation type="journal article" date="2023" name="Microbiol. Resour. Announc.">
        <title>Draft Genome Sequence of Granulicatella sp. Strain S8, Isolated from a Marine Fish, Seriola quinqueradiata.</title>
        <authorList>
            <person name="Lee M."/>
            <person name="Farooq A."/>
            <person name="Jeong J.B."/>
            <person name="Jung M.Y."/>
        </authorList>
    </citation>
    <scope>NUCLEOTIDE SEQUENCE</scope>
    <source>
        <strain evidence="1">S8</strain>
    </source>
</reference>
<comment type="caution">
    <text evidence="1">The sequence shown here is derived from an EMBL/GenBank/DDBJ whole genome shotgun (WGS) entry which is preliminary data.</text>
</comment>
<sequence length="60" mass="7280">MKEKREIEDFDDFDDIGLHDLSIPREESNYFYRGIVEYARAKGVEMVDLTEEELEQFRVY</sequence>
<evidence type="ECO:0000313" key="2">
    <source>
        <dbReference type="Proteomes" id="UP001059480"/>
    </source>
</evidence>
<name>A0ABT1WQR1_9LACT</name>
<keyword evidence="2" id="KW-1185">Reference proteome</keyword>
<evidence type="ECO:0008006" key="3">
    <source>
        <dbReference type="Google" id="ProtNLM"/>
    </source>
</evidence>
<dbReference type="Proteomes" id="UP001059480">
    <property type="component" value="Unassembled WGS sequence"/>
</dbReference>
<reference evidence="1" key="1">
    <citation type="submission" date="2022-07" db="EMBL/GenBank/DDBJ databases">
        <authorList>
            <person name="Jung M.-Y."/>
            <person name="Lee M."/>
        </authorList>
    </citation>
    <scope>NUCLEOTIDE SEQUENCE</scope>
    <source>
        <strain evidence="1">S8</strain>
    </source>
</reference>
<accession>A0ABT1WQR1</accession>